<dbReference type="Gene3D" id="3.90.1170.50">
    <property type="entry name" value="Aldehyde oxidase/xanthine dehydrogenase, a/b hammerhead"/>
    <property type="match status" value="1"/>
</dbReference>
<name>A0ABT1APD6_9RALS</name>
<proteinExistence type="predicted"/>
<dbReference type="InterPro" id="IPR046867">
    <property type="entry name" value="AldOxase/xan_DH_MoCoBD2"/>
</dbReference>
<dbReference type="Gene3D" id="3.30.365.10">
    <property type="entry name" value="Aldehyde oxidase/xanthine dehydrogenase, molybdopterin binding domain"/>
    <property type="match status" value="4"/>
</dbReference>
<evidence type="ECO:0000313" key="4">
    <source>
        <dbReference type="Proteomes" id="UP001162811"/>
    </source>
</evidence>
<organism evidence="3 4">
    <name type="scientific">Ralstonia soli</name>
    <dbReference type="NCBI Taxonomy" id="2953896"/>
    <lineage>
        <taxon>Bacteria</taxon>
        <taxon>Pseudomonadati</taxon>
        <taxon>Pseudomonadota</taxon>
        <taxon>Betaproteobacteria</taxon>
        <taxon>Burkholderiales</taxon>
        <taxon>Burkholderiaceae</taxon>
        <taxon>Ralstonia</taxon>
    </lineage>
</organism>
<dbReference type="RefSeq" id="WP_252682783.1">
    <property type="nucleotide sequence ID" value="NZ_JAMXHT010000006.1"/>
</dbReference>
<evidence type="ECO:0000313" key="3">
    <source>
        <dbReference type="EMBL" id="MCO5400159.1"/>
    </source>
</evidence>
<dbReference type="InterPro" id="IPR006311">
    <property type="entry name" value="TAT_signal"/>
</dbReference>
<evidence type="ECO:0000256" key="1">
    <source>
        <dbReference type="SAM" id="MobiDB-lite"/>
    </source>
</evidence>
<dbReference type="SUPFAM" id="SSF56003">
    <property type="entry name" value="Molybdenum cofactor-binding domain"/>
    <property type="match status" value="2"/>
</dbReference>
<dbReference type="InterPro" id="IPR052516">
    <property type="entry name" value="N-heterocyclic_Hydroxylase"/>
</dbReference>
<comment type="caution">
    <text evidence="3">The sequence shown here is derived from an EMBL/GenBank/DDBJ whole genome shotgun (WGS) entry which is preliminary data.</text>
</comment>
<reference evidence="3" key="2">
    <citation type="journal article" date="2023" name="Front. Microbiol.">
        <title>Ralstonia chuxiongensis sp. nov., Ralstonia mojiangensis sp. nov., and Ralstonia soli sp. nov., isolated from tobacco fields, are three novel species in the family Burkholderiaceae.</title>
        <authorList>
            <person name="Lu C.H."/>
            <person name="Zhang Y.Y."/>
            <person name="Jiang N."/>
            <person name="Chen W."/>
            <person name="Shao X."/>
            <person name="Zhao Z.M."/>
            <person name="Lu W.L."/>
            <person name="Hu X."/>
            <person name="Xi Y.X."/>
            <person name="Zou S.Y."/>
            <person name="Wei Q.J."/>
            <person name="Lin Z.L."/>
            <person name="Gong L."/>
            <person name="Gai X.T."/>
            <person name="Zhang L.Q."/>
            <person name="Li J.Y."/>
            <person name="Jin Y."/>
            <person name="Xia Z.Y."/>
        </authorList>
    </citation>
    <scope>NUCLEOTIDE SEQUENCE</scope>
    <source>
        <strain evidence="3">21MJYT02-11</strain>
    </source>
</reference>
<dbReference type="PANTHER" id="PTHR47495:SF2">
    <property type="entry name" value="ALDEHYDE DEHYDROGENASE"/>
    <property type="match status" value="1"/>
</dbReference>
<dbReference type="Proteomes" id="UP001162811">
    <property type="component" value="Unassembled WGS sequence"/>
</dbReference>
<gene>
    <name evidence="3" type="ORF">NG900_18325</name>
</gene>
<dbReference type="InterPro" id="IPR008274">
    <property type="entry name" value="AldOxase/xan_DH_MoCoBD1"/>
</dbReference>
<dbReference type="InterPro" id="IPR012368">
    <property type="entry name" value="OxRdtase_Mopterin-bd_su_IorB"/>
</dbReference>
<protein>
    <submittedName>
        <fullName evidence="3">Molybdopterin-dependent oxidoreductase</fullName>
    </submittedName>
</protein>
<dbReference type="Pfam" id="PF20256">
    <property type="entry name" value="MoCoBD_2"/>
    <property type="match status" value="2"/>
</dbReference>
<dbReference type="Pfam" id="PF02738">
    <property type="entry name" value="MoCoBD_1"/>
    <property type="match status" value="1"/>
</dbReference>
<dbReference type="PROSITE" id="PS51318">
    <property type="entry name" value="TAT"/>
    <property type="match status" value="1"/>
</dbReference>
<sequence>MMRHPNARPDGAASPTRPDSTARRRFLQTGAALLGGMLLELHANGIGIVRADAALTAGGFTPNAWVRIAPDGEIWLVSHKFDSGTGVKNALGLILAEELDADWSQVKVIAPNDPLAKAYLHPLWGMHATGGSTSVSLEWDKLRHAGATARAMLVAEAAKRWDVAAATCTASNSRVSHPATGRSISYGELAEGAAAQPVPTNVKLKDPKDFVLVGKPRPSYRIVDKVTGRAEYAIDVKVPGMLTAIVVHPPVVNAKVVSFNAADVKAMPGVRDVFALEIPESIAHFRPDRPPSTVDNGACQAGVAIVADTFWAAQRARKTLKVQWSDSAMARFNSDDVITDMKAHADDAGLKSKTKGDAAGLLQSPGNHVMEATYTMPYKAHAQMEPLSVVAWVKPDEVEYWGGIQVPSRCAQAAQTIAGVPRSRVRIHLTEAGGSFGAREGLHQILEATFISKRVGKPVKLLYSREDDIQALFYHAATVHKARAALDASGQIQAMSLRAVVPSIKEPDDPGFLAKFPVDPSCTEGMRDDFYYDLPALDLAWVRHEPGFPIWWWRAVSYVPNIFAIESIVDEAAHAAKRDPVAYRLAMLQSRPGLQAVLERAAKLSGWGKRKAEGHGLGVAVYEGYKSDIAIVADVRVHGSDIAVEHVTCVVDCGIAVDPDSVRQQLAGGIHWGVSTALFNAVHIKDGTVQESNFHDYRVVRINEAPKVTIELMPSGRAPAGVGELSNPPVVPAIGNAIFSATGHRLRATPFTL</sequence>
<reference evidence="3" key="1">
    <citation type="submission" date="2022-06" db="EMBL/GenBank/DDBJ databases">
        <authorList>
            <person name="Lu C.-H."/>
        </authorList>
    </citation>
    <scope>NUCLEOTIDE SEQUENCE</scope>
    <source>
        <strain evidence="3">21MJYT02-11</strain>
    </source>
</reference>
<dbReference type="InterPro" id="IPR000674">
    <property type="entry name" value="Ald_Oxase/Xan_DH_a/b"/>
</dbReference>
<feature type="region of interest" description="Disordered" evidence="1">
    <location>
        <begin position="1"/>
        <end position="21"/>
    </location>
</feature>
<dbReference type="PIRSF" id="PIRSF036389">
    <property type="entry name" value="IOR_B"/>
    <property type="match status" value="1"/>
</dbReference>
<accession>A0ABT1APD6</accession>
<dbReference type="InterPro" id="IPR037165">
    <property type="entry name" value="AldOxase/xan_DH_Mopterin-bd_sf"/>
</dbReference>
<evidence type="ECO:0000259" key="2">
    <source>
        <dbReference type="SMART" id="SM01008"/>
    </source>
</evidence>
<feature type="domain" description="Aldehyde oxidase/xanthine dehydrogenase a/b hammerhead" evidence="2">
    <location>
        <begin position="227"/>
        <end position="328"/>
    </location>
</feature>
<dbReference type="PANTHER" id="PTHR47495">
    <property type="entry name" value="ALDEHYDE DEHYDROGENASE"/>
    <property type="match status" value="1"/>
</dbReference>
<keyword evidence="4" id="KW-1185">Reference proteome</keyword>
<dbReference type="SMART" id="SM01008">
    <property type="entry name" value="Ald_Xan_dh_C"/>
    <property type="match status" value="1"/>
</dbReference>
<dbReference type="EMBL" id="JAMXHT010000006">
    <property type="protein sequence ID" value="MCO5400159.1"/>
    <property type="molecule type" value="Genomic_DNA"/>
</dbReference>
<dbReference type="SUPFAM" id="SSF54665">
    <property type="entry name" value="CO dehydrogenase molybdoprotein N-domain-like"/>
    <property type="match status" value="1"/>
</dbReference>
<dbReference type="InterPro" id="IPR036856">
    <property type="entry name" value="Ald_Oxase/Xan_DH_a/b_sf"/>
</dbReference>